<evidence type="ECO:0000256" key="4">
    <source>
        <dbReference type="SAM" id="SignalP"/>
    </source>
</evidence>
<dbReference type="SUPFAM" id="SSF49464">
    <property type="entry name" value="Carboxypeptidase regulatory domain-like"/>
    <property type="match status" value="1"/>
</dbReference>
<dbReference type="Gene3D" id="2.60.40.1120">
    <property type="entry name" value="Carboxypeptidase-like, regulatory domain"/>
    <property type="match status" value="1"/>
</dbReference>
<sequence>MRATFTLMLFLGFISNAIAQGTLKGKITDEKTGEALVGVTVMIPSLTNVAEFSDEDGAFEMKVPQGTYAVQVRYMGYTTKEVADVKIENGTVTPLNVAIKQENKINTLKDVVIRSTVKKESLNALYIAQKNSASVSDGISAEAIKKSPDKSTGEVLKRVSGTTIQDNKFVIIRGLSDRYNTGLIDNAFLPSTEANRKAFSFDIIPSSLIDNIIISKSGTPDLPGDFAGGVINILTKEIPDKNFNSISIGGSYNTVSTFKQFQTGYKSPTDILGFDNGSRKLPASIPSSSQLAGINVTEADGIKYLNALNNNFNVTNRKALPASSLQASMGRLYNMKNNQRIGLTAAVNYGHNEFAKRDVERIYGNVNFRDNSYVYNTTIGALANVAYSNASTKIAFKNLYNRTFDDTYLYREGTDASSSNNVKYYAFDLIQKAMFKTSLEGDHSLGGDAQKKLNWVVSYNNVTNSQPNQRKVQYNSKIGTDDAYEAYIGSLSKANNRLFGNLNESIVNAGVNYAMPYKLNFLYKSNLKVGVLGLYRKRDFQNRYLGVGQNPLYAGDTKPILTQSIENLYSSQNINSGLFTFQDGTGLGDKYDATVFLKSAYASSDNRITPNLRVVWGVRFESYDLNLNSLGISPSGNVHPVWNDVLPSLNSSYALSEKSNLRFSYFRSVARPELREVAPMSFYDYELNMNITGNENVTRSRINNLDLRYEVFPNPGEVISASVFYKGFDKTIENRFYGTGSSADIQTTNFGKAQNVGAEFEIRKSLDFISKNNVFKNITFYTNLSLVKSTVNLGDSTNKRYLDKDEYARSSRAMAGQSPYVINASLNYTSPSGKFGFSVLYNRIGQRIYIVGGEGQFGDVYERSRNVLDGQISYNVGKRSEFRLNVKDILNAQYLFYYDQNANKKWDDHSFTGATIDPYKDYIFQRFRLGQTFSLTYTYRF</sequence>
<reference evidence="7" key="1">
    <citation type="journal article" date="2019" name="Int. J. Syst. Evol. Microbiol.">
        <title>The Global Catalogue of Microorganisms (GCM) 10K type strain sequencing project: providing services to taxonomists for standard genome sequencing and annotation.</title>
        <authorList>
            <consortium name="The Broad Institute Genomics Platform"/>
            <consortium name="The Broad Institute Genome Sequencing Center for Infectious Disease"/>
            <person name="Wu L."/>
            <person name="Ma J."/>
        </authorList>
    </citation>
    <scope>NUCLEOTIDE SEQUENCE [LARGE SCALE GENOMIC DNA]</scope>
    <source>
        <strain evidence="7">JCM 31921</strain>
    </source>
</reference>
<comment type="subcellular location">
    <subcellularLocation>
        <location evidence="1">Cell outer membrane</location>
    </subcellularLocation>
</comment>
<evidence type="ECO:0000256" key="2">
    <source>
        <dbReference type="ARBA" id="ARBA00023136"/>
    </source>
</evidence>
<evidence type="ECO:0000256" key="3">
    <source>
        <dbReference type="ARBA" id="ARBA00023237"/>
    </source>
</evidence>
<name>A0ABP8MQ19_9BACT</name>
<keyword evidence="3" id="KW-0998">Cell outer membrane</keyword>
<keyword evidence="6" id="KW-0675">Receptor</keyword>
<dbReference type="Gene3D" id="2.40.170.20">
    <property type="entry name" value="TonB-dependent receptor, beta-barrel domain"/>
    <property type="match status" value="1"/>
</dbReference>
<evidence type="ECO:0000313" key="6">
    <source>
        <dbReference type="EMBL" id="GAA4454139.1"/>
    </source>
</evidence>
<dbReference type="EMBL" id="BAABEZ010000022">
    <property type="protein sequence ID" value="GAA4454139.1"/>
    <property type="molecule type" value="Genomic_DNA"/>
</dbReference>
<dbReference type="InterPro" id="IPR012910">
    <property type="entry name" value="Plug_dom"/>
</dbReference>
<feature type="signal peptide" evidence="4">
    <location>
        <begin position="1"/>
        <end position="19"/>
    </location>
</feature>
<feature type="domain" description="TonB-dependent receptor plug" evidence="5">
    <location>
        <begin position="131"/>
        <end position="229"/>
    </location>
</feature>
<dbReference type="PANTHER" id="PTHR40980:SF5">
    <property type="entry name" value="TONB-DEPENDENT RECEPTOR"/>
    <property type="match status" value="1"/>
</dbReference>
<evidence type="ECO:0000313" key="7">
    <source>
        <dbReference type="Proteomes" id="UP001501410"/>
    </source>
</evidence>
<dbReference type="Pfam" id="PF13715">
    <property type="entry name" value="CarbopepD_reg_2"/>
    <property type="match status" value="1"/>
</dbReference>
<gene>
    <name evidence="6" type="ORF">GCM10023092_15670</name>
</gene>
<evidence type="ECO:0000259" key="5">
    <source>
        <dbReference type="Pfam" id="PF07715"/>
    </source>
</evidence>
<dbReference type="SUPFAM" id="SSF56935">
    <property type="entry name" value="Porins"/>
    <property type="match status" value="1"/>
</dbReference>
<keyword evidence="4" id="KW-0732">Signal</keyword>
<protein>
    <submittedName>
        <fullName evidence="6">TonB-dependent receptor</fullName>
    </submittedName>
</protein>
<evidence type="ECO:0000256" key="1">
    <source>
        <dbReference type="ARBA" id="ARBA00004442"/>
    </source>
</evidence>
<accession>A0ABP8MQ19</accession>
<dbReference type="PANTHER" id="PTHR40980">
    <property type="entry name" value="PLUG DOMAIN-CONTAINING PROTEIN"/>
    <property type="match status" value="1"/>
</dbReference>
<dbReference type="Pfam" id="PF07715">
    <property type="entry name" value="Plug"/>
    <property type="match status" value="1"/>
</dbReference>
<feature type="chain" id="PRO_5047477124" evidence="4">
    <location>
        <begin position="20"/>
        <end position="941"/>
    </location>
</feature>
<organism evidence="6 7">
    <name type="scientific">Rurimicrobium arvi</name>
    <dbReference type="NCBI Taxonomy" id="2049916"/>
    <lineage>
        <taxon>Bacteria</taxon>
        <taxon>Pseudomonadati</taxon>
        <taxon>Bacteroidota</taxon>
        <taxon>Chitinophagia</taxon>
        <taxon>Chitinophagales</taxon>
        <taxon>Chitinophagaceae</taxon>
        <taxon>Rurimicrobium</taxon>
    </lineage>
</organism>
<comment type="caution">
    <text evidence="6">The sequence shown here is derived from an EMBL/GenBank/DDBJ whole genome shotgun (WGS) entry which is preliminary data.</text>
</comment>
<dbReference type="RefSeq" id="WP_344824993.1">
    <property type="nucleotide sequence ID" value="NZ_BAABEZ010000022.1"/>
</dbReference>
<dbReference type="InterPro" id="IPR036942">
    <property type="entry name" value="Beta-barrel_TonB_sf"/>
</dbReference>
<keyword evidence="7" id="KW-1185">Reference proteome</keyword>
<dbReference type="Gene3D" id="2.170.130.10">
    <property type="entry name" value="TonB-dependent receptor, plug domain"/>
    <property type="match status" value="1"/>
</dbReference>
<keyword evidence="2" id="KW-0472">Membrane</keyword>
<dbReference type="Proteomes" id="UP001501410">
    <property type="component" value="Unassembled WGS sequence"/>
</dbReference>
<dbReference type="InterPro" id="IPR037066">
    <property type="entry name" value="Plug_dom_sf"/>
</dbReference>
<proteinExistence type="predicted"/>
<dbReference type="InterPro" id="IPR008969">
    <property type="entry name" value="CarboxyPept-like_regulatory"/>
</dbReference>